<dbReference type="InterPro" id="IPR036513">
    <property type="entry name" value="STAS_dom_sf"/>
</dbReference>
<name>A0A8H7RRR1_9FUNG</name>
<dbReference type="InterPro" id="IPR011547">
    <property type="entry name" value="SLC26A/SulP_dom"/>
</dbReference>
<dbReference type="Pfam" id="PF01740">
    <property type="entry name" value="STAS"/>
    <property type="match status" value="1"/>
</dbReference>
<dbReference type="PROSITE" id="PS50801">
    <property type="entry name" value="STAS"/>
    <property type="match status" value="1"/>
</dbReference>
<feature type="transmembrane region" description="Helical" evidence="6">
    <location>
        <begin position="146"/>
        <end position="167"/>
    </location>
</feature>
<evidence type="ECO:0000256" key="5">
    <source>
        <dbReference type="SAM" id="MobiDB-lite"/>
    </source>
</evidence>
<dbReference type="NCBIfam" id="TIGR00815">
    <property type="entry name" value="sulP"/>
    <property type="match status" value="1"/>
</dbReference>
<dbReference type="CDD" id="cd07042">
    <property type="entry name" value="STAS_SulP_like_sulfate_transporter"/>
    <property type="match status" value="1"/>
</dbReference>
<dbReference type="GO" id="GO:0055085">
    <property type="term" value="P:transmembrane transport"/>
    <property type="evidence" value="ECO:0007669"/>
    <property type="project" value="InterPro"/>
</dbReference>
<dbReference type="OrthoDB" id="288203at2759"/>
<gene>
    <name evidence="8" type="ORF">INT46_007077</name>
</gene>
<evidence type="ECO:0000259" key="7">
    <source>
        <dbReference type="PROSITE" id="PS50801"/>
    </source>
</evidence>
<evidence type="ECO:0000256" key="2">
    <source>
        <dbReference type="ARBA" id="ARBA00022692"/>
    </source>
</evidence>
<evidence type="ECO:0000313" key="8">
    <source>
        <dbReference type="EMBL" id="KAG2216017.1"/>
    </source>
</evidence>
<feature type="transmembrane region" description="Helical" evidence="6">
    <location>
        <begin position="436"/>
        <end position="455"/>
    </location>
</feature>
<sequence length="787" mass="86763">MHSTSRPPSHSKNEEIIIDYENESYQHQTQQFMKHLPNYTKNYIISLFPIATWLHRYNLQWLLRDLIAGATVGIVIVPQSMGYAKIAELPPQYGLYTAFVGLCVYCLFATSKDISIGPTAVMSLLVGQTVTRVVSADPTITGPEIAVALSLFTGIIAMFIGLVRLGILVDFIPAPAIAGFMSGSAITITIGQMPKLFGIKGINTQDSSYLIFGNFFKHLPDTKVDVAFGLVSMVWLYGVRYACQVLGKRYPKYSVHLFFFSIMRNGILVIFGTLIAFLINIGKSTSPISILKTVPPGFTAMGVPVIRTNVISGIASSLPSGVIILILEHVAIAKSFGRINDYTINPDQEIIAIGFTNIWASFFGAYPSTGSFSRTAIKARSGVKTPIAGIFSALVVLLALYALTPAFYFIPDAVLAAVVIHAVADLVSGPSYIKRLAAVSLWELLIFIATVVITFFTTVEYGIYASVGMSIVILLFRIARPRFWGLGRIPLSTAISSVAYEDEKKHLHQPTVYSDSQNFLYVPESHPSLGKLVEPLPDGILMCRVDESFTYPNSSYISDKIITYCKKRTRTSGKVLSKGDRQWNDDATPAIIAARESLPRMHALILDFASVNRLDSSGLQAIVDAQNALNRYSGHHVEFHFVNILHPAIRRCLIVAQFGNQPRPGENRKEVFPVVPASRDGPQRNLHEHQAPADAENQIPGSSSTDDGCYSDSEEVKKEHAEFVEVSSPSVENYPILDGIQLPKDRYPFFHWSSDEAVRSALASRSLREEIEIDEQMDINNNVPTSH</sequence>
<organism evidence="8 9">
    <name type="scientific">Mucor plumbeus</name>
    <dbReference type="NCBI Taxonomy" id="97098"/>
    <lineage>
        <taxon>Eukaryota</taxon>
        <taxon>Fungi</taxon>
        <taxon>Fungi incertae sedis</taxon>
        <taxon>Mucoromycota</taxon>
        <taxon>Mucoromycotina</taxon>
        <taxon>Mucoromycetes</taxon>
        <taxon>Mucorales</taxon>
        <taxon>Mucorineae</taxon>
        <taxon>Mucoraceae</taxon>
        <taxon>Mucor</taxon>
    </lineage>
</organism>
<comment type="caution">
    <text evidence="8">The sequence shown here is derived from an EMBL/GenBank/DDBJ whole genome shotgun (WGS) entry which is preliminary data.</text>
</comment>
<protein>
    <recommendedName>
        <fullName evidence="7">STAS domain-containing protein</fullName>
    </recommendedName>
</protein>
<evidence type="ECO:0000256" key="4">
    <source>
        <dbReference type="ARBA" id="ARBA00023136"/>
    </source>
</evidence>
<feature type="transmembrane region" description="Helical" evidence="6">
    <location>
        <begin position="461"/>
        <end position="479"/>
    </location>
</feature>
<dbReference type="Proteomes" id="UP000650833">
    <property type="component" value="Unassembled WGS sequence"/>
</dbReference>
<keyword evidence="9" id="KW-1185">Reference proteome</keyword>
<accession>A0A8H7RRR1</accession>
<evidence type="ECO:0000256" key="1">
    <source>
        <dbReference type="ARBA" id="ARBA00004141"/>
    </source>
</evidence>
<dbReference type="InterPro" id="IPR002645">
    <property type="entry name" value="STAS_dom"/>
</dbReference>
<feature type="region of interest" description="Disordered" evidence="5">
    <location>
        <begin position="674"/>
        <end position="716"/>
    </location>
</feature>
<dbReference type="EMBL" id="JAEPRC010000001">
    <property type="protein sequence ID" value="KAG2216017.1"/>
    <property type="molecule type" value="Genomic_DNA"/>
</dbReference>
<feature type="transmembrane region" description="Helical" evidence="6">
    <location>
        <begin position="61"/>
        <end position="81"/>
    </location>
</feature>
<feature type="transmembrane region" description="Helical" evidence="6">
    <location>
        <begin position="255"/>
        <end position="279"/>
    </location>
</feature>
<feature type="domain" description="STAS" evidence="7">
    <location>
        <begin position="538"/>
        <end position="653"/>
    </location>
</feature>
<dbReference type="Pfam" id="PF00916">
    <property type="entry name" value="Sulfate_transp"/>
    <property type="match status" value="1"/>
</dbReference>
<dbReference type="GO" id="GO:0016020">
    <property type="term" value="C:membrane"/>
    <property type="evidence" value="ECO:0007669"/>
    <property type="project" value="UniProtKB-SubCell"/>
</dbReference>
<keyword evidence="2 6" id="KW-0812">Transmembrane</keyword>
<dbReference type="InterPro" id="IPR001902">
    <property type="entry name" value="SLC26A/SulP_fam"/>
</dbReference>
<dbReference type="AlphaFoldDB" id="A0A8H7RRR1"/>
<reference evidence="8" key="1">
    <citation type="submission" date="2020-12" db="EMBL/GenBank/DDBJ databases">
        <title>Metabolic potential, ecology and presence of endohyphal bacteria is reflected in genomic diversity of Mucoromycotina.</title>
        <authorList>
            <person name="Muszewska A."/>
            <person name="Okrasinska A."/>
            <person name="Steczkiewicz K."/>
            <person name="Drgas O."/>
            <person name="Orlowska M."/>
            <person name="Perlinska-Lenart U."/>
            <person name="Aleksandrzak-Piekarczyk T."/>
            <person name="Szatraj K."/>
            <person name="Zielenkiewicz U."/>
            <person name="Pilsyk S."/>
            <person name="Malc E."/>
            <person name="Mieczkowski P."/>
            <person name="Kruszewska J.S."/>
            <person name="Biernat P."/>
            <person name="Pawlowska J."/>
        </authorList>
    </citation>
    <scope>NUCLEOTIDE SEQUENCE</scope>
    <source>
        <strain evidence="8">CBS 226.32</strain>
    </source>
</reference>
<comment type="subcellular location">
    <subcellularLocation>
        <location evidence="1">Membrane</location>
        <topology evidence="1">Multi-pass membrane protein</topology>
    </subcellularLocation>
</comment>
<evidence type="ECO:0000313" key="9">
    <source>
        <dbReference type="Proteomes" id="UP000650833"/>
    </source>
</evidence>
<dbReference type="Gene3D" id="3.30.750.24">
    <property type="entry name" value="STAS domain"/>
    <property type="match status" value="1"/>
</dbReference>
<keyword evidence="3 6" id="KW-1133">Transmembrane helix</keyword>
<evidence type="ECO:0000256" key="3">
    <source>
        <dbReference type="ARBA" id="ARBA00022989"/>
    </source>
</evidence>
<feature type="transmembrane region" description="Helical" evidence="6">
    <location>
        <begin position="381"/>
        <end position="400"/>
    </location>
</feature>
<feature type="transmembrane region" description="Helical" evidence="6">
    <location>
        <begin position="93"/>
        <end position="110"/>
    </location>
</feature>
<dbReference type="PANTHER" id="PTHR11814">
    <property type="entry name" value="SULFATE TRANSPORTER"/>
    <property type="match status" value="1"/>
</dbReference>
<dbReference type="SUPFAM" id="SSF52091">
    <property type="entry name" value="SpoIIaa-like"/>
    <property type="match status" value="1"/>
</dbReference>
<feature type="compositionally biased region" description="Basic and acidic residues" evidence="5">
    <location>
        <begin position="681"/>
        <end position="691"/>
    </location>
</feature>
<keyword evidence="4 6" id="KW-0472">Membrane</keyword>
<proteinExistence type="predicted"/>
<evidence type="ECO:0000256" key="6">
    <source>
        <dbReference type="SAM" id="Phobius"/>
    </source>
</evidence>